<dbReference type="InterPro" id="IPR001241">
    <property type="entry name" value="Topo_IIA"/>
</dbReference>
<dbReference type="AlphaFoldDB" id="A0A1X0BTX4"/>
<dbReference type="STRING" id="1249101.BST21_13390"/>
<dbReference type="Gene3D" id="3.30.230.10">
    <property type="match status" value="1"/>
</dbReference>
<dbReference type="GO" id="GO:0005524">
    <property type="term" value="F:ATP binding"/>
    <property type="evidence" value="ECO:0007669"/>
    <property type="project" value="UniProtKB-KW"/>
</dbReference>
<evidence type="ECO:0000313" key="9">
    <source>
        <dbReference type="EMBL" id="BBY44240.1"/>
    </source>
</evidence>
<dbReference type="SUPFAM" id="SSF54211">
    <property type="entry name" value="Ribosomal protein S5 domain 2-like"/>
    <property type="match status" value="1"/>
</dbReference>
<dbReference type="InterPro" id="IPR014721">
    <property type="entry name" value="Ribsml_uS5_D2-typ_fold_subgr"/>
</dbReference>
<keyword evidence="8" id="KW-0413">Isomerase</keyword>
<dbReference type="GO" id="GO:0003677">
    <property type="term" value="F:DNA binding"/>
    <property type="evidence" value="ECO:0007669"/>
    <property type="project" value="UniProtKB-KW"/>
</dbReference>
<evidence type="ECO:0000256" key="4">
    <source>
        <dbReference type="ARBA" id="ARBA00022741"/>
    </source>
</evidence>
<evidence type="ECO:0000256" key="5">
    <source>
        <dbReference type="ARBA" id="ARBA00022840"/>
    </source>
</evidence>
<dbReference type="Pfam" id="PF00204">
    <property type="entry name" value="DNA_gyraseB"/>
    <property type="match status" value="1"/>
</dbReference>
<dbReference type="PRINTS" id="PR01159">
    <property type="entry name" value="DNAGYRASEB"/>
</dbReference>
<keyword evidence="7" id="KW-0238">DNA-binding</keyword>
<dbReference type="Proteomes" id="UP000466431">
    <property type="component" value="Chromosome"/>
</dbReference>
<proteinExistence type="inferred from homology"/>
<organism evidence="9 10">
    <name type="scientific">Mycolicibacterium celeriflavum</name>
    <name type="common">Mycobacterium celeriflavum</name>
    <dbReference type="NCBI Taxonomy" id="1249101"/>
    <lineage>
        <taxon>Bacteria</taxon>
        <taxon>Bacillati</taxon>
        <taxon>Actinomycetota</taxon>
        <taxon>Actinomycetes</taxon>
        <taxon>Mycobacteriales</taxon>
        <taxon>Mycobacteriaceae</taxon>
        <taxon>Mycolicibacterium</taxon>
    </lineage>
</organism>
<dbReference type="Gene3D" id="3.30.565.10">
    <property type="entry name" value="Histidine kinase-like ATPase, C-terminal domain"/>
    <property type="match status" value="1"/>
</dbReference>
<keyword evidence="10" id="KW-1185">Reference proteome</keyword>
<keyword evidence="4" id="KW-0547">Nucleotide-binding</keyword>
<dbReference type="PANTHER" id="PTHR45866:SF1">
    <property type="entry name" value="DNA GYRASE SUBUNIT B, MITOCHONDRIAL"/>
    <property type="match status" value="1"/>
</dbReference>
<dbReference type="SMART" id="SM00433">
    <property type="entry name" value="TOP2c"/>
    <property type="match status" value="1"/>
</dbReference>
<keyword evidence="6" id="KW-0799">Topoisomerase</keyword>
<comment type="similarity">
    <text evidence="2">Belongs to the type II topoisomerase GyrB family.</text>
</comment>
<dbReference type="InterPro" id="IPR000565">
    <property type="entry name" value="Topo_IIA_B"/>
</dbReference>
<dbReference type="EC" id="5.6.2.2" evidence="3"/>
<evidence type="ECO:0000256" key="1">
    <source>
        <dbReference type="ARBA" id="ARBA00000185"/>
    </source>
</evidence>
<evidence type="ECO:0000256" key="7">
    <source>
        <dbReference type="ARBA" id="ARBA00023125"/>
    </source>
</evidence>
<reference evidence="9 10" key="1">
    <citation type="journal article" date="2019" name="Emerg. Microbes Infect.">
        <title>Comprehensive subspecies identification of 175 nontuberculous mycobacteria species based on 7547 genomic profiles.</title>
        <authorList>
            <person name="Matsumoto Y."/>
            <person name="Kinjo T."/>
            <person name="Motooka D."/>
            <person name="Nabeya D."/>
            <person name="Jung N."/>
            <person name="Uechi K."/>
            <person name="Horii T."/>
            <person name="Iida T."/>
            <person name="Fujita J."/>
            <person name="Nakamura S."/>
        </authorList>
    </citation>
    <scope>NUCLEOTIDE SEQUENCE [LARGE SCALE GENOMIC DNA]</scope>
    <source>
        <strain evidence="9 10">JCM 18439</strain>
    </source>
</reference>
<dbReference type="GO" id="GO:0003918">
    <property type="term" value="F:DNA topoisomerase type II (double strand cut, ATP-hydrolyzing) activity"/>
    <property type="evidence" value="ECO:0007669"/>
    <property type="project" value="UniProtKB-EC"/>
</dbReference>
<protein>
    <recommendedName>
        <fullName evidence="3">DNA topoisomerase (ATP-hydrolyzing)</fullName>
        <ecNumber evidence="3">5.6.2.2</ecNumber>
    </recommendedName>
</protein>
<dbReference type="InterPro" id="IPR036890">
    <property type="entry name" value="HATPase_C_sf"/>
</dbReference>
<accession>A0A1X0BTX4</accession>
<keyword evidence="5" id="KW-0067">ATP-binding</keyword>
<evidence type="ECO:0000313" key="10">
    <source>
        <dbReference type="Proteomes" id="UP000466431"/>
    </source>
</evidence>
<dbReference type="KEGG" id="mcee:MCEL_25350"/>
<dbReference type="PANTHER" id="PTHR45866">
    <property type="entry name" value="DNA GYRASE/TOPOISOMERASE SUBUNIT B"/>
    <property type="match status" value="1"/>
</dbReference>
<name>A0A1X0BTX4_MYCCF</name>
<comment type="catalytic activity">
    <reaction evidence="1">
        <text>ATP-dependent breakage, passage and rejoining of double-stranded DNA.</text>
        <dbReference type="EC" id="5.6.2.2"/>
    </reaction>
</comment>
<dbReference type="GO" id="GO:0006265">
    <property type="term" value="P:DNA topological change"/>
    <property type="evidence" value="ECO:0007669"/>
    <property type="project" value="InterPro"/>
</dbReference>
<sequence>MDWASTVSGELLADDDDYFVSRPLDDFRFEDGLHRLVWDVIARAAEDATANGGTTVAVTLLADGGVQVVDDASDSTAGIVMSALHDDFLSELAGKTASPDLAAPYADEPSERNSLPAWLDVEIHRDGCVWFQRYEFGVPGALERRGVTAKTGTTVRCWAESLVCEMTDADVIAAVRRLQQIAFLSRGLTIDVVDQRRTGALKPRTFRYPGGLVDYVKHLSRTRFPLHPNTIHLSGQRDGFEVEIAMQWTASYSRAIHAFDNFAGSPRASVHEEAITDAVTKAVAGPLVKHVEDRVRLRAAVPDLVPDDVSEGLAAVIDVRHSAATPRSPSERLSPQVLSLIYALCDGHLTHWLEANPQAADSIANKAIAAYYSARMPRRSHCRG</sequence>
<dbReference type="EMBL" id="AP022591">
    <property type="protein sequence ID" value="BBY44240.1"/>
    <property type="molecule type" value="Genomic_DNA"/>
</dbReference>
<evidence type="ECO:0000256" key="2">
    <source>
        <dbReference type="ARBA" id="ARBA00010708"/>
    </source>
</evidence>
<dbReference type="SUPFAM" id="SSF55874">
    <property type="entry name" value="ATPase domain of HSP90 chaperone/DNA topoisomerase II/histidine kinase"/>
    <property type="match status" value="1"/>
</dbReference>
<evidence type="ECO:0000256" key="8">
    <source>
        <dbReference type="ARBA" id="ARBA00023235"/>
    </source>
</evidence>
<evidence type="ECO:0000256" key="6">
    <source>
        <dbReference type="ARBA" id="ARBA00023029"/>
    </source>
</evidence>
<dbReference type="InterPro" id="IPR020568">
    <property type="entry name" value="Ribosomal_Su5_D2-typ_SF"/>
</dbReference>
<dbReference type="InterPro" id="IPR013506">
    <property type="entry name" value="Topo_IIA_bsu_dom2"/>
</dbReference>
<evidence type="ECO:0000256" key="3">
    <source>
        <dbReference type="ARBA" id="ARBA00012895"/>
    </source>
</evidence>
<gene>
    <name evidence="9" type="ORF">MCEL_25350</name>
</gene>